<evidence type="ECO:0000313" key="2">
    <source>
        <dbReference type="EMBL" id="GGA71090.1"/>
    </source>
</evidence>
<reference evidence="2" key="2">
    <citation type="submission" date="2020-09" db="EMBL/GenBank/DDBJ databases">
        <authorList>
            <person name="Sun Q."/>
            <person name="Zhou Y."/>
        </authorList>
    </citation>
    <scope>NUCLEOTIDE SEQUENCE</scope>
    <source>
        <strain evidence="2">CGMCC 1.15447</strain>
    </source>
</reference>
<dbReference type="AlphaFoldDB" id="A0A916RUI0"/>
<name>A0A916RUI0_9BACT</name>
<proteinExistence type="predicted"/>
<evidence type="ECO:0000313" key="3">
    <source>
        <dbReference type="Proteomes" id="UP000648801"/>
    </source>
</evidence>
<comment type="caution">
    <text evidence="2">The sequence shown here is derived from an EMBL/GenBank/DDBJ whole genome shotgun (WGS) entry which is preliminary data.</text>
</comment>
<evidence type="ECO:0000256" key="1">
    <source>
        <dbReference type="SAM" id="MobiDB-lite"/>
    </source>
</evidence>
<feature type="region of interest" description="Disordered" evidence="1">
    <location>
        <begin position="1"/>
        <end position="51"/>
    </location>
</feature>
<keyword evidence="3" id="KW-1185">Reference proteome</keyword>
<accession>A0A916RUI0</accession>
<dbReference type="Proteomes" id="UP000648801">
    <property type="component" value="Unassembled WGS sequence"/>
</dbReference>
<feature type="compositionally biased region" description="Basic and acidic residues" evidence="1">
    <location>
        <begin position="1"/>
        <end position="10"/>
    </location>
</feature>
<sequence>MRGLVRRDTLGKQTAGRSLLPGNGQGRKVRTPQGSVPDNVRDGRFKAAGRPVQQKGYRLSCSFSLGKGEMVR</sequence>
<dbReference type="EMBL" id="BMJB01000001">
    <property type="protein sequence ID" value="GGA71090.1"/>
    <property type="molecule type" value="Genomic_DNA"/>
</dbReference>
<gene>
    <name evidence="2" type="ORF">GCM10011507_23370</name>
</gene>
<reference evidence="2" key="1">
    <citation type="journal article" date="2014" name="Int. J. Syst. Evol. Microbiol.">
        <title>Complete genome sequence of Corynebacterium casei LMG S-19264T (=DSM 44701T), isolated from a smear-ripened cheese.</title>
        <authorList>
            <consortium name="US DOE Joint Genome Institute (JGI-PGF)"/>
            <person name="Walter F."/>
            <person name="Albersmeier A."/>
            <person name="Kalinowski J."/>
            <person name="Ruckert C."/>
        </authorList>
    </citation>
    <scope>NUCLEOTIDE SEQUENCE</scope>
    <source>
        <strain evidence="2">CGMCC 1.15447</strain>
    </source>
</reference>
<protein>
    <submittedName>
        <fullName evidence="2">Uncharacterized protein</fullName>
    </submittedName>
</protein>
<organism evidence="2 3">
    <name type="scientific">Edaphobacter acidisoli</name>
    <dbReference type="NCBI Taxonomy" id="2040573"/>
    <lineage>
        <taxon>Bacteria</taxon>
        <taxon>Pseudomonadati</taxon>
        <taxon>Acidobacteriota</taxon>
        <taxon>Terriglobia</taxon>
        <taxon>Terriglobales</taxon>
        <taxon>Acidobacteriaceae</taxon>
        <taxon>Edaphobacter</taxon>
    </lineage>
</organism>